<reference evidence="11" key="1">
    <citation type="submission" date="2024-07" db="EMBL/GenBank/DDBJ databases">
        <authorList>
            <person name="Biller S.J."/>
        </authorList>
    </citation>
    <scope>NUCLEOTIDE SEQUENCE</scope>
    <source>
        <strain evidence="11">WC2420</strain>
    </source>
</reference>
<organism evidence="11">
    <name type="scientific">Rouxiella sp. WC2420</name>
    <dbReference type="NCBI Taxonomy" id="3234145"/>
    <lineage>
        <taxon>Bacteria</taxon>
        <taxon>Pseudomonadati</taxon>
        <taxon>Pseudomonadota</taxon>
        <taxon>Gammaproteobacteria</taxon>
        <taxon>Enterobacterales</taxon>
        <taxon>Yersiniaceae</taxon>
        <taxon>Rouxiella</taxon>
    </lineage>
</organism>
<keyword evidence="3" id="KW-0678">Repressor</keyword>
<dbReference type="GO" id="GO:0045892">
    <property type="term" value="P:negative regulation of DNA-templated transcription"/>
    <property type="evidence" value="ECO:0007669"/>
    <property type="project" value="InterPro"/>
</dbReference>
<evidence type="ECO:0000256" key="3">
    <source>
        <dbReference type="ARBA" id="ARBA00022491"/>
    </source>
</evidence>
<dbReference type="NCBIfam" id="TIGR03824">
    <property type="entry name" value="FlgM_jcvi"/>
    <property type="match status" value="1"/>
</dbReference>
<feature type="region of interest" description="Disordered" evidence="9">
    <location>
        <begin position="1"/>
        <end position="30"/>
    </location>
</feature>
<evidence type="ECO:0000313" key="11">
    <source>
        <dbReference type="EMBL" id="XDU72593.1"/>
    </source>
</evidence>
<feature type="compositionally biased region" description="Basic and acidic residues" evidence="9">
    <location>
        <begin position="12"/>
        <end position="22"/>
    </location>
</feature>
<sequence>MKINPLNLRPIDSTRIDKKAQPKEGVNNPSVKEATLCETLKQAREKLANMPEIDTERVACIKAAIADGKMDVCLDTLAESLQQFYKG</sequence>
<evidence type="ECO:0000256" key="1">
    <source>
        <dbReference type="ARBA" id="ARBA00005322"/>
    </source>
</evidence>
<dbReference type="SUPFAM" id="SSF101498">
    <property type="entry name" value="Anti-sigma factor FlgM"/>
    <property type="match status" value="1"/>
</dbReference>
<keyword evidence="6" id="KW-0804">Transcription</keyword>
<evidence type="ECO:0000256" key="5">
    <source>
        <dbReference type="ARBA" id="ARBA00023015"/>
    </source>
</evidence>
<dbReference type="InterPro" id="IPR007412">
    <property type="entry name" value="FlgM"/>
</dbReference>
<keyword evidence="4" id="KW-1005">Bacterial flagellum biogenesis</keyword>
<dbReference type="Pfam" id="PF04316">
    <property type="entry name" value="FlgM"/>
    <property type="match status" value="1"/>
</dbReference>
<protein>
    <recommendedName>
        <fullName evidence="2">Negative regulator of flagellin synthesis</fullName>
    </recommendedName>
    <alternativeName>
        <fullName evidence="8">Anti-sigma-28 factor</fullName>
    </alternativeName>
</protein>
<dbReference type="GO" id="GO:0044781">
    <property type="term" value="P:bacterial-type flagellum organization"/>
    <property type="evidence" value="ECO:0007669"/>
    <property type="project" value="UniProtKB-KW"/>
</dbReference>
<dbReference type="EMBL" id="CP165628">
    <property type="protein sequence ID" value="XDU72593.1"/>
    <property type="molecule type" value="Genomic_DNA"/>
</dbReference>
<dbReference type="AlphaFoldDB" id="A0AB39VSX7"/>
<keyword evidence="11" id="KW-0966">Cell projection</keyword>
<proteinExistence type="inferred from homology"/>
<dbReference type="InterPro" id="IPR031316">
    <property type="entry name" value="FlgM_C"/>
</dbReference>
<dbReference type="RefSeq" id="WP_369789335.1">
    <property type="nucleotide sequence ID" value="NZ_CP165628.1"/>
</dbReference>
<keyword evidence="11" id="KW-0969">Cilium</keyword>
<keyword evidence="11" id="KW-0282">Flagellum</keyword>
<evidence type="ECO:0000256" key="7">
    <source>
        <dbReference type="ARBA" id="ARBA00024739"/>
    </source>
</evidence>
<name>A0AB39VSX7_9GAMM</name>
<evidence type="ECO:0000259" key="10">
    <source>
        <dbReference type="Pfam" id="PF04316"/>
    </source>
</evidence>
<gene>
    <name evidence="11" type="primary">flgM</name>
    <name evidence="11" type="ORF">AB3G37_00210</name>
</gene>
<comment type="function">
    <text evidence="7">Responsible for the coupling of flagellin expression to flagellar assembly by preventing expression of the flagellin genes when a component of the middle class of proteins is defective. It negatively regulates flagellar genes by inhibiting the activity of FliA by directly binding to FliA.</text>
</comment>
<evidence type="ECO:0000256" key="9">
    <source>
        <dbReference type="SAM" id="MobiDB-lite"/>
    </source>
</evidence>
<comment type="similarity">
    <text evidence="1">Belongs to the FlgM family.</text>
</comment>
<feature type="domain" description="Anti-sigma-28 factor FlgM C-terminal" evidence="10">
    <location>
        <begin position="39"/>
        <end position="81"/>
    </location>
</feature>
<evidence type="ECO:0000256" key="2">
    <source>
        <dbReference type="ARBA" id="ARBA00017823"/>
    </source>
</evidence>
<evidence type="ECO:0000256" key="4">
    <source>
        <dbReference type="ARBA" id="ARBA00022795"/>
    </source>
</evidence>
<keyword evidence="5" id="KW-0805">Transcription regulation</keyword>
<dbReference type="InterPro" id="IPR035890">
    <property type="entry name" value="Anti-sigma-28_factor_FlgM_sf"/>
</dbReference>
<accession>A0AB39VSX7</accession>
<evidence type="ECO:0000256" key="8">
    <source>
        <dbReference type="ARBA" id="ARBA00030117"/>
    </source>
</evidence>
<evidence type="ECO:0000256" key="6">
    <source>
        <dbReference type="ARBA" id="ARBA00023163"/>
    </source>
</evidence>